<reference evidence="2" key="1">
    <citation type="journal article" date="2021" name="PeerJ">
        <title>Extensive microbial diversity within the chicken gut microbiome revealed by metagenomics and culture.</title>
        <authorList>
            <person name="Gilroy R."/>
            <person name="Ravi A."/>
            <person name="Getino M."/>
            <person name="Pursley I."/>
            <person name="Horton D.L."/>
            <person name="Alikhan N.F."/>
            <person name="Baker D."/>
            <person name="Gharbi K."/>
            <person name="Hall N."/>
            <person name="Watson M."/>
            <person name="Adriaenssens E.M."/>
            <person name="Foster-Nyarko E."/>
            <person name="Jarju S."/>
            <person name="Secka A."/>
            <person name="Antonio M."/>
            <person name="Oren A."/>
            <person name="Chaudhuri R.R."/>
            <person name="La Ragione R."/>
            <person name="Hildebrand F."/>
            <person name="Pallen M.J."/>
        </authorList>
    </citation>
    <scope>NUCLEOTIDE SEQUENCE</scope>
    <source>
        <strain evidence="2">2189</strain>
    </source>
</reference>
<dbReference type="SMART" id="SM00257">
    <property type="entry name" value="LysM"/>
    <property type="match status" value="2"/>
</dbReference>
<dbReference type="Proteomes" id="UP000886847">
    <property type="component" value="Unassembled WGS sequence"/>
</dbReference>
<organism evidence="2 3">
    <name type="scientific">Candidatus Borkfalkia faecavium</name>
    <dbReference type="NCBI Taxonomy" id="2838508"/>
    <lineage>
        <taxon>Bacteria</taxon>
        <taxon>Bacillati</taxon>
        <taxon>Bacillota</taxon>
        <taxon>Clostridia</taxon>
        <taxon>Christensenellales</taxon>
        <taxon>Christensenellaceae</taxon>
        <taxon>Candidatus Borkfalkia</taxon>
    </lineage>
</organism>
<gene>
    <name evidence="2" type="ORF">H9851_02190</name>
</gene>
<sequence length="114" mass="12247">MFLLQDCVPGPFGWYVVRDGDTLASVCAAQGAAYASLIAVNRLQKFPPPGSLLCLPPRERVYTVRPGDTAESICARFSADRAEFLRRNGPVLYPTQRVCLGGAEGEASGGTERV</sequence>
<name>A0A9D1W0N6_9FIRM</name>
<dbReference type="SUPFAM" id="SSF54106">
    <property type="entry name" value="LysM domain"/>
    <property type="match status" value="2"/>
</dbReference>
<dbReference type="AlphaFoldDB" id="A0A9D1W0N6"/>
<proteinExistence type="predicted"/>
<dbReference type="CDD" id="cd00118">
    <property type="entry name" value="LysM"/>
    <property type="match status" value="2"/>
</dbReference>
<feature type="domain" description="LysM" evidence="1">
    <location>
        <begin position="61"/>
        <end position="101"/>
    </location>
</feature>
<evidence type="ECO:0000259" key="1">
    <source>
        <dbReference type="SMART" id="SM00257"/>
    </source>
</evidence>
<evidence type="ECO:0000313" key="3">
    <source>
        <dbReference type="Proteomes" id="UP000886847"/>
    </source>
</evidence>
<accession>A0A9D1W0N6</accession>
<dbReference type="InterPro" id="IPR036779">
    <property type="entry name" value="LysM_dom_sf"/>
</dbReference>
<reference evidence="2" key="2">
    <citation type="submission" date="2021-04" db="EMBL/GenBank/DDBJ databases">
        <authorList>
            <person name="Gilroy R."/>
        </authorList>
    </citation>
    <scope>NUCLEOTIDE SEQUENCE</scope>
    <source>
        <strain evidence="2">2189</strain>
    </source>
</reference>
<comment type="caution">
    <text evidence="2">The sequence shown here is derived from an EMBL/GenBank/DDBJ whole genome shotgun (WGS) entry which is preliminary data.</text>
</comment>
<protein>
    <submittedName>
        <fullName evidence="2">LysM peptidoglycan-binding domain-containing protein</fullName>
    </submittedName>
</protein>
<dbReference type="Pfam" id="PF01476">
    <property type="entry name" value="LysM"/>
    <property type="match status" value="2"/>
</dbReference>
<evidence type="ECO:0000313" key="2">
    <source>
        <dbReference type="EMBL" id="HIX50070.1"/>
    </source>
</evidence>
<dbReference type="InterPro" id="IPR018392">
    <property type="entry name" value="LysM"/>
</dbReference>
<feature type="domain" description="LysM" evidence="1">
    <location>
        <begin position="14"/>
        <end position="56"/>
    </location>
</feature>
<dbReference type="Gene3D" id="3.10.350.10">
    <property type="entry name" value="LysM domain"/>
    <property type="match status" value="2"/>
</dbReference>
<dbReference type="EMBL" id="DXEW01000008">
    <property type="protein sequence ID" value="HIX50070.1"/>
    <property type="molecule type" value="Genomic_DNA"/>
</dbReference>